<reference evidence="2 3" key="1">
    <citation type="submission" date="2024-05" db="EMBL/GenBank/DDBJ databases">
        <title>The nuclear and mitochondrial genome assemblies of Tetragonisca angustula (Apidae: Meliponini), a tiny yet remarkable pollinator in the Neotropics.</title>
        <authorList>
            <person name="Ferrari R."/>
            <person name="Ricardo P.C."/>
            <person name="Dias F.C."/>
            <person name="Araujo N.S."/>
            <person name="Soares D.O."/>
            <person name="Zhou Q.-S."/>
            <person name="Zhu C.-D."/>
            <person name="Coutinho L."/>
            <person name="Airas M.C."/>
            <person name="Batista T.M."/>
        </authorList>
    </citation>
    <scope>NUCLEOTIDE SEQUENCE [LARGE SCALE GENOMIC DNA]</scope>
    <source>
        <strain evidence="2">ASF017062</strain>
        <tissue evidence="2">Abdomen</tissue>
    </source>
</reference>
<feature type="region of interest" description="Disordered" evidence="1">
    <location>
        <begin position="17"/>
        <end position="72"/>
    </location>
</feature>
<feature type="compositionally biased region" description="Basic and acidic residues" evidence="1">
    <location>
        <begin position="26"/>
        <end position="47"/>
    </location>
</feature>
<comment type="caution">
    <text evidence="2">The sequence shown here is derived from an EMBL/GenBank/DDBJ whole genome shotgun (WGS) entry which is preliminary data.</text>
</comment>
<evidence type="ECO:0000313" key="2">
    <source>
        <dbReference type="EMBL" id="KAK9295087.1"/>
    </source>
</evidence>
<dbReference type="EMBL" id="JAWNGG020000289">
    <property type="protein sequence ID" value="KAK9295087.1"/>
    <property type="molecule type" value="Genomic_DNA"/>
</dbReference>
<sequence>MIFEWMKRLLTTVITSRVSDNEKDDEPPQERPVASRREVESRRKTTRGEVTSEEVKKPWHVTPETGRVNSLK</sequence>
<accession>A0AAW0ZC21</accession>
<keyword evidence="3" id="KW-1185">Reference proteome</keyword>
<evidence type="ECO:0000313" key="3">
    <source>
        <dbReference type="Proteomes" id="UP001432146"/>
    </source>
</evidence>
<organism evidence="2 3">
    <name type="scientific">Tetragonisca angustula</name>
    <dbReference type="NCBI Taxonomy" id="166442"/>
    <lineage>
        <taxon>Eukaryota</taxon>
        <taxon>Metazoa</taxon>
        <taxon>Ecdysozoa</taxon>
        <taxon>Arthropoda</taxon>
        <taxon>Hexapoda</taxon>
        <taxon>Insecta</taxon>
        <taxon>Pterygota</taxon>
        <taxon>Neoptera</taxon>
        <taxon>Endopterygota</taxon>
        <taxon>Hymenoptera</taxon>
        <taxon>Apocrita</taxon>
        <taxon>Aculeata</taxon>
        <taxon>Apoidea</taxon>
        <taxon>Anthophila</taxon>
        <taxon>Apidae</taxon>
        <taxon>Tetragonisca</taxon>
    </lineage>
</organism>
<dbReference type="AlphaFoldDB" id="A0AAW0ZC21"/>
<gene>
    <name evidence="2" type="ORF">QLX08_010501</name>
</gene>
<dbReference type="Proteomes" id="UP001432146">
    <property type="component" value="Unassembled WGS sequence"/>
</dbReference>
<evidence type="ECO:0000256" key="1">
    <source>
        <dbReference type="SAM" id="MobiDB-lite"/>
    </source>
</evidence>
<name>A0AAW0ZC21_9HYME</name>
<protein>
    <submittedName>
        <fullName evidence="2">Uncharacterized protein</fullName>
    </submittedName>
</protein>
<proteinExistence type="predicted"/>